<evidence type="ECO:0000256" key="5">
    <source>
        <dbReference type="ARBA" id="ARBA00022596"/>
    </source>
</evidence>
<gene>
    <name evidence="15" type="primary">LOC108077458</name>
</gene>
<keyword evidence="9" id="KW-0464">Manganese</keyword>
<dbReference type="Gene3D" id="1.20.1700.10">
    <property type="entry name" value="AF1104-like"/>
    <property type="match status" value="1"/>
</dbReference>
<dbReference type="AlphaFoldDB" id="A0A6P4ITT6"/>
<dbReference type="GO" id="GO:0005634">
    <property type="term" value="C:nucleus"/>
    <property type="evidence" value="ECO:0007669"/>
    <property type="project" value="TreeGrafter"/>
</dbReference>
<dbReference type="InterPro" id="IPR004567">
    <property type="entry name" value="Type_II_PanK"/>
</dbReference>
<dbReference type="Proteomes" id="UP001652661">
    <property type="component" value="Chromosome 2L"/>
</dbReference>
<name>A0A6P4ITT6_DROKI</name>
<dbReference type="PIRSF" id="PIRSF030210">
    <property type="entry name" value="UCP030210"/>
    <property type="match status" value="1"/>
</dbReference>
<dbReference type="Pfam" id="PF01937">
    <property type="entry name" value="ARMT1-like_dom"/>
    <property type="match status" value="1"/>
</dbReference>
<dbReference type="Gene3D" id="3.40.50.10880">
    <property type="entry name" value="Uncharacterised protein PF01937, DUF89, domain 3"/>
    <property type="match status" value="1"/>
</dbReference>
<keyword evidence="6" id="KW-0479">Metal-binding</keyword>
<evidence type="ECO:0000313" key="15">
    <source>
        <dbReference type="RefSeq" id="XP_017026271.3"/>
    </source>
</evidence>
<dbReference type="GO" id="GO:0046872">
    <property type="term" value="F:metal ion binding"/>
    <property type="evidence" value="ECO:0007669"/>
    <property type="project" value="UniProtKB-KW"/>
</dbReference>
<dbReference type="OrthoDB" id="498611at2759"/>
<evidence type="ECO:0000256" key="6">
    <source>
        <dbReference type="ARBA" id="ARBA00022723"/>
    </source>
</evidence>
<keyword evidence="14" id="KW-1185">Reference proteome</keyword>
<dbReference type="InterPro" id="IPR035073">
    <property type="entry name" value="At2g17340_3_helix_bundle"/>
</dbReference>
<evidence type="ECO:0000256" key="12">
    <source>
        <dbReference type="ARBA" id="ARBA00046055"/>
    </source>
</evidence>
<reference evidence="15" key="2">
    <citation type="submission" date="2025-08" db="UniProtKB">
        <authorList>
            <consortium name="RefSeq"/>
        </authorList>
    </citation>
    <scope>IDENTIFICATION</scope>
    <source>
        <strain evidence="15">14028-0561.14</strain>
        <tissue evidence="15">Whole fly</tissue>
    </source>
</reference>
<evidence type="ECO:0000256" key="1">
    <source>
        <dbReference type="ARBA" id="ARBA00001936"/>
    </source>
</evidence>
<proteinExistence type="predicted"/>
<evidence type="ECO:0000256" key="8">
    <source>
        <dbReference type="ARBA" id="ARBA00023074"/>
    </source>
</evidence>
<evidence type="ECO:0000256" key="11">
    <source>
        <dbReference type="ARBA" id="ARBA00032948"/>
    </source>
</evidence>
<comment type="cofactor">
    <cofactor evidence="2">
        <name>Ni(2+)</name>
        <dbReference type="ChEBI" id="CHEBI:49786"/>
    </cofactor>
</comment>
<dbReference type="InterPro" id="IPR002791">
    <property type="entry name" value="ARMT1-like_metal-bd"/>
</dbReference>
<evidence type="ECO:0000256" key="10">
    <source>
        <dbReference type="ARBA" id="ARBA00029347"/>
    </source>
</evidence>
<comment type="catalytic activity">
    <reaction evidence="10">
        <text>(R)-4'-phospho-S-sulfopantetheine + H2O = (R)-S-sulfopantetheine + phosphate</text>
        <dbReference type="Rhea" id="RHEA:68340"/>
        <dbReference type="ChEBI" id="CHEBI:15377"/>
        <dbReference type="ChEBI" id="CHEBI:43474"/>
        <dbReference type="ChEBI" id="CHEBI:177302"/>
        <dbReference type="ChEBI" id="CHEBI:177303"/>
    </reaction>
    <physiologicalReaction direction="left-to-right" evidence="10">
        <dbReference type="Rhea" id="RHEA:68341"/>
    </physiologicalReaction>
</comment>
<evidence type="ECO:0000256" key="3">
    <source>
        <dbReference type="ARBA" id="ARBA00011388"/>
    </source>
</evidence>
<dbReference type="GO" id="GO:0015937">
    <property type="term" value="P:coenzyme A biosynthetic process"/>
    <property type="evidence" value="ECO:0007669"/>
    <property type="project" value="InterPro"/>
</dbReference>
<dbReference type="SUPFAM" id="SSF111321">
    <property type="entry name" value="AF1104-like"/>
    <property type="match status" value="1"/>
</dbReference>
<keyword evidence="8" id="KW-0944">Nitration</keyword>
<feature type="domain" description="Damage-control phosphatase ARMT1-like metal-binding" evidence="13">
    <location>
        <begin position="68"/>
        <end position="381"/>
    </location>
</feature>
<dbReference type="PANTHER" id="PTHR12280">
    <property type="entry name" value="PANTOTHENATE KINASE"/>
    <property type="match status" value="1"/>
</dbReference>
<evidence type="ECO:0000256" key="9">
    <source>
        <dbReference type="ARBA" id="ARBA00023211"/>
    </source>
</evidence>
<evidence type="ECO:0000259" key="13">
    <source>
        <dbReference type="Pfam" id="PF01937"/>
    </source>
</evidence>
<accession>A0A6P4ITT6</accession>
<reference evidence="14" key="1">
    <citation type="submission" date="2025-05" db="UniProtKB">
        <authorList>
            <consortium name="RefSeq"/>
        </authorList>
    </citation>
    <scope>NUCLEOTIDE SEQUENCE [LARGE SCALE GENOMIC DNA]</scope>
    <source>
        <strain evidence="14">14028-0561.14</strain>
    </source>
</reference>
<dbReference type="RefSeq" id="XP_017026271.3">
    <property type="nucleotide sequence ID" value="XM_017170782.3"/>
</dbReference>
<dbReference type="FunFam" id="3.40.50.10880:FF:000001">
    <property type="entry name" value="Pantothenate kinase 4"/>
    <property type="match status" value="1"/>
</dbReference>
<protein>
    <recommendedName>
        <fullName evidence="4">4'-phosphopantetheine phosphatase</fullName>
    </recommendedName>
    <alternativeName>
        <fullName evidence="11">Inactive pantothenic acid kinase 4</fullName>
    </alternativeName>
</protein>
<dbReference type="GO" id="GO:0005524">
    <property type="term" value="F:ATP binding"/>
    <property type="evidence" value="ECO:0007669"/>
    <property type="project" value="InterPro"/>
</dbReference>
<comment type="function">
    <text evidence="12">Phosphatase which shows a preference for 4'-phosphopantetheine and its oxidatively damaged forms (sulfonate or S-sulfonate), providing strong indirect evidence that the phosphatase activity pre-empts damage in the coenzyme A (CoA) pathway. Hydrolyzing excess 4'-phosphopantetheine could constitute a directed overflow mechanism to prevent its oxidation to the S-sulfonate, sulfonate, or other forms. Hydrolyzing 4'-phosphopantetheine sulfonate or S-sulfonate would forestall their conversion to inactive forms of CoA and acyl carrier protein. May play a role in the physiological regulation of CoA intracellular levels.</text>
</comment>
<dbReference type="GO" id="GO:0016787">
    <property type="term" value="F:hydrolase activity"/>
    <property type="evidence" value="ECO:0007669"/>
    <property type="project" value="UniProtKB-KW"/>
</dbReference>
<evidence type="ECO:0000313" key="14">
    <source>
        <dbReference type="Proteomes" id="UP001652661"/>
    </source>
</evidence>
<comment type="subunit">
    <text evidence="3">Homodimer. Interacts with PKM.</text>
</comment>
<sequence length="396" mass="44337">MVYFNGRALVTLITQTKTATISALKLTRFASIRVAMHSRSLLPDPAVYQPDTLDLNTDTQAADYWFNCFRDMVEKFAKVAAKSQPEDHTALQRAEQFQAAYLQQVEEHRRNVPVNCGKTVLGTSELLQLNETMLRRFGFPDPWLSQKKLENASAVARLKQRLQELDALEDEDAMWTELVRGVLAGNMFDWGAQAISNILEQDSNFGLHSALDRIEKRPWLLDNLDNWLKRLKGQPHKCAVVFVDNSGVDVVLGILPFVRGLLKRGTKVLLCANSEPALNDVTSRELRSLLDECSRECEILAEAWSKGQLLVYANGQTGPCLDMRTLPQELCEAIAANETDLLVIEGMGRAVHTNLNARFGCETLKLAVIKNRWLAKYLGGEAMFAVICKFEPAAPS</sequence>
<dbReference type="PANTHER" id="PTHR12280:SF35">
    <property type="entry name" value="4'-PHOSPHOPANTETHEINE PHOSPHATASE"/>
    <property type="match status" value="1"/>
</dbReference>
<dbReference type="GeneID" id="108077458"/>
<organism evidence="14 15">
    <name type="scientific">Drosophila kikkawai</name>
    <name type="common">Fruit fly</name>
    <dbReference type="NCBI Taxonomy" id="30033"/>
    <lineage>
        <taxon>Eukaryota</taxon>
        <taxon>Metazoa</taxon>
        <taxon>Ecdysozoa</taxon>
        <taxon>Arthropoda</taxon>
        <taxon>Hexapoda</taxon>
        <taxon>Insecta</taxon>
        <taxon>Pterygota</taxon>
        <taxon>Neoptera</taxon>
        <taxon>Endopterygota</taxon>
        <taxon>Diptera</taxon>
        <taxon>Brachycera</taxon>
        <taxon>Muscomorpha</taxon>
        <taxon>Ephydroidea</taxon>
        <taxon>Drosophilidae</taxon>
        <taxon>Drosophila</taxon>
        <taxon>Sophophora</taxon>
    </lineage>
</organism>
<evidence type="ECO:0000256" key="2">
    <source>
        <dbReference type="ARBA" id="ARBA00001967"/>
    </source>
</evidence>
<keyword evidence="7" id="KW-0378">Hydrolase</keyword>
<dbReference type="InterPro" id="IPR016949">
    <property type="entry name" value="At2g17340"/>
</dbReference>
<evidence type="ECO:0000256" key="4">
    <source>
        <dbReference type="ARBA" id="ARBA00019490"/>
    </source>
</evidence>
<dbReference type="GO" id="GO:0005829">
    <property type="term" value="C:cytosol"/>
    <property type="evidence" value="ECO:0007669"/>
    <property type="project" value="TreeGrafter"/>
</dbReference>
<dbReference type="GO" id="GO:0004594">
    <property type="term" value="F:pantothenate kinase activity"/>
    <property type="evidence" value="ECO:0007669"/>
    <property type="project" value="TreeGrafter"/>
</dbReference>
<evidence type="ECO:0000256" key="7">
    <source>
        <dbReference type="ARBA" id="ARBA00022801"/>
    </source>
</evidence>
<dbReference type="InterPro" id="IPR036075">
    <property type="entry name" value="ARMT-1-like_metal-bd_sf"/>
</dbReference>
<keyword evidence="5" id="KW-0533">Nickel</keyword>
<comment type="cofactor">
    <cofactor evidence="1">
        <name>Mn(2+)</name>
        <dbReference type="ChEBI" id="CHEBI:29035"/>
    </cofactor>
</comment>